<accession>A0ABN1D3L6</accession>
<proteinExistence type="predicted"/>
<gene>
    <name evidence="1" type="ORF">GCM10009533_34840</name>
</gene>
<dbReference type="EMBL" id="BAAAGS010000021">
    <property type="protein sequence ID" value="GAA0532762.1"/>
    <property type="molecule type" value="Genomic_DNA"/>
</dbReference>
<organism evidence="1 2">
    <name type="scientific">Saccharopolyspora erythraea</name>
    <name type="common">Streptomyces erythraeus</name>
    <dbReference type="NCBI Taxonomy" id="1836"/>
    <lineage>
        <taxon>Bacteria</taxon>
        <taxon>Bacillati</taxon>
        <taxon>Actinomycetota</taxon>
        <taxon>Actinomycetes</taxon>
        <taxon>Pseudonocardiales</taxon>
        <taxon>Pseudonocardiaceae</taxon>
        <taxon>Saccharopolyspora</taxon>
    </lineage>
</organism>
<reference evidence="1 2" key="1">
    <citation type="journal article" date="2019" name="Int. J. Syst. Evol. Microbiol.">
        <title>The Global Catalogue of Microorganisms (GCM) 10K type strain sequencing project: providing services to taxonomists for standard genome sequencing and annotation.</title>
        <authorList>
            <consortium name="The Broad Institute Genomics Platform"/>
            <consortium name="The Broad Institute Genome Sequencing Center for Infectious Disease"/>
            <person name="Wu L."/>
            <person name="Ma J."/>
        </authorList>
    </citation>
    <scope>NUCLEOTIDE SEQUENCE [LARGE SCALE GENOMIC DNA]</scope>
    <source>
        <strain evidence="1 2">JCM 10303</strain>
    </source>
</reference>
<sequence length="74" mass="7950">MLIGFTAFSVKVFLGLAELLLDHLRTDGSRGTRRTEPKRSAAVVHNNVADAGGGIVVQAGEIHGDVHFHETLSR</sequence>
<evidence type="ECO:0000313" key="2">
    <source>
        <dbReference type="Proteomes" id="UP001500729"/>
    </source>
</evidence>
<keyword evidence="2" id="KW-1185">Reference proteome</keyword>
<name>A0ABN1D3L6_SACER</name>
<dbReference type="Proteomes" id="UP001500729">
    <property type="component" value="Unassembled WGS sequence"/>
</dbReference>
<evidence type="ECO:0008006" key="3">
    <source>
        <dbReference type="Google" id="ProtNLM"/>
    </source>
</evidence>
<dbReference type="RefSeq" id="WP_009949521.1">
    <property type="nucleotide sequence ID" value="NZ_BAAAGS010000021.1"/>
</dbReference>
<evidence type="ECO:0000313" key="1">
    <source>
        <dbReference type="EMBL" id="GAA0532762.1"/>
    </source>
</evidence>
<protein>
    <recommendedName>
        <fullName evidence="3">Secreted protein</fullName>
    </recommendedName>
</protein>
<comment type="caution">
    <text evidence="1">The sequence shown here is derived from an EMBL/GenBank/DDBJ whole genome shotgun (WGS) entry which is preliminary data.</text>
</comment>